<gene>
    <name evidence="12" type="ORF">D5F53_24525</name>
</gene>
<comment type="catalytic activity">
    <reaction evidence="6">
        <text>Couples ATP hydrolysis with the unwinding of duplex DNA by translocating in the 3'-5' direction.</text>
        <dbReference type="EC" id="5.6.2.4"/>
    </reaction>
</comment>
<feature type="domain" description="UvrD-like helicase C-terminal" evidence="11">
    <location>
        <begin position="337"/>
        <end position="620"/>
    </location>
</feature>
<evidence type="ECO:0000259" key="10">
    <source>
        <dbReference type="PROSITE" id="PS51198"/>
    </source>
</evidence>
<dbReference type="GO" id="GO:0000725">
    <property type="term" value="P:recombinational repair"/>
    <property type="evidence" value="ECO:0007669"/>
    <property type="project" value="TreeGrafter"/>
</dbReference>
<dbReference type="KEGG" id="plw:D5F53_24525"/>
<dbReference type="InterPro" id="IPR014017">
    <property type="entry name" value="DNA_helicase_UvrD-like_C"/>
</dbReference>
<evidence type="ECO:0000313" key="13">
    <source>
        <dbReference type="Proteomes" id="UP000266552"/>
    </source>
</evidence>
<proteinExistence type="predicted"/>
<keyword evidence="4 9" id="KW-0067">ATP-binding</keyword>
<evidence type="ECO:0000256" key="7">
    <source>
        <dbReference type="ARBA" id="ARBA00034808"/>
    </source>
</evidence>
<evidence type="ECO:0000259" key="11">
    <source>
        <dbReference type="PROSITE" id="PS51217"/>
    </source>
</evidence>
<keyword evidence="13" id="KW-1185">Reference proteome</keyword>
<dbReference type="Pfam" id="PF13361">
    <property type="entry name" value="UvrD_C"/>
    <property type="match status" value="1"/>
</dbReference>
<keyword evidence="3 9" id="KW-0347">Helicase</keyword>
<evidence type="ECO:0000256" key="1">
    <source>
        <dbReference type="ARBA" id="ARBA00022741"/>
    </source>
</evidence>
<comment type="catalytic activity">
    <reaction evidence="8">
        <text>ATP + H2O = ADP + phosphate + H(+)</text>
        <dbReference type="Rhea" id="RHEA:13065"/>
        <dbReference type="ChEBI" id="CHEBI:15377"/>
        <dbReference type="ChEBI" id="CHEBI:15378"/>
        <dbReference type="ChEBI" id="CHEBI:30616"/>
        <dbReference type="ChEBI" id="CHEBI:43474"/>
        <dbReference type="ChEBI" id="CHEBI:456216"/>
        <dbReference type="EC" id="5.6.2.4"/>
    </reaction>
</comment>
<organism evidence="12 13">
    <name type="scientific">Paenibacillus lautus</name>
    <name type="common">Bacillus lautus</name>
    <dbReference type="NCBI Taxonomy" id="1401"/>
    <lineage>
        <taxon>Bacteria</taxon>
        <taxon>Bacillati</taxon>
        <taxon>Bacillota</taxon>
        <taxon>Bacilli</taxon>
        <taxon>Bacillales</taxon>
        <taxon>Paenibacillaceae</taxon>
        <taxon>Paenibacillus</taxon>
    </lineage>
</organism>
<protein>
    <recommendedName>
        <fullName evidence="7">DNA 3'-5' helicase</fullName>
        <ecNumber evidence="7">5.6.2.4</ecNumber>
    </recommendedName>
</protein>
<sequence>MPIRGGYSVTSEQERIIDHVVAKRVTVVSAGAGSGKTYTMIATVMELIEMQPDTVRLDDFVLITFTNKAADEMRERLEKAVTEKMTKAQGQGLDNEYERWMVQKERITSTFIGTIHAFCSKLLRAFGYEERVAHEAEVLMARRYYQEALDQTLLESLQTPDEVFLFRETGLAPYELKKMVTSWYERLRGRGRQPKIVLEETLRQPHDGNNHYRVAVARMLERLHRNYERVKQERGGVDSNDLLSKTVALLDKQKEHVNKLIGSLFRYIFVDEFQDTDRLQKQIIQSLEPYVLKVLMVGDRKQSVYEFRGAEESILQEMAIEMKVDLLLLSISRRPTATLLEAQNALFQNMGTRYPVLKDLLSNPPDARYPTDRMVPFRYMHVTGDPRDMQSRIDLTKSIVRRYLRQEIDRSGLRKVRLNDICLIFRTNEALQAYATAFQGEFSIQLDNEKGFFQKPEIVGIYYLLQAIVKYPNDVTVALLQNSPYLPFTSPFVTHTKNPAIHPLWDWLRQDTKAKDWYAGMMEIRHRAKSELVPPLLVRILEFTKVREYYAGKGNLQAIANIEKLLSWSRDLMHAEALTLHQFVERLQIAFLTDESMEEAKIGESSVDAIRFSTVHAAKGLEYPIVIIPEMQRPISNTEYSPEFFDIREFGIDLALEGSNRSIIGSSDLYNQWLAQYNENLRKEEARIFYVGVTRAENVICLIGGGYNPSKINQKYWSWKDEVVSAASELTSLGESKVVLSL</sequence>
<name>A0A385TRB4_PAELA</name>
<dbReference type="Pfam" id="PF00580">
    <property type="entry name" value="UvrD-helicase"/>
    <property type="match status" value="1"/>
</dbReference>
<dbReference type="InterPro" id="IPR014016">
    <property type="entry name" value="UvrD-like_ATP-bd"/>
</dbReference>
<dbReference type="GO" id="GO:0016887">
    <property type="term" value="F:ATP hydrolysis activity"/>
    <property type="evidence" value="ECO:0007669"/>
    <property type="project" value="RHEA"/>
</dbReference>
<dbReference type="PROSITE" id="PS51198">
    <property type="entry name" value="UVRD_HELICASE_ATP_BIND"/>
    <property type="match status" value="1"/>
</dbReference>
<evidence type="ECO:0000256" key="2">
    <source>
        <dbReference type="ARBA" id="ARBA00022801"/>
    </source>
</evidence>
<dbReference type="InterPro" id="IPR000212">
    <property type="entry name" value="DNA_helicase_UvrD/REP"/>
</dbReference>
<reference evidence="12 13" key="1">
    <citation type="submission" date="2018-09" db="EMBL/GenBank/DDBJ databases">
        <title>Genome Sequence of Paenibacillus lautus Strain E7593-69, Azo Dye-Degrading Bacteria, Isolated from Commercial Tattoo Inks.</title>
        <authorList>
            <person name="Nho S.W."/>
            <person name="Kim S.-J."/>
            <person name="Kweon O."/>
            <person name="Cerniglia C.E."/>
        </authorList>
    </citation>
    <scope>NUCLEOTIDE SEQUENCE [LARGE SCALE GENOMIC DNA]</scope>
    <source>
        <strain evidence="12 13">E7593-69</strain>
    </source>
</reference>
<feature type="binding site" evidence="9">
    <location>
        <begin position="30"/>
        <end position="37"/>
    </location>
    <ligand>
        <name>ATP</name>
        <dbReference type="ChEBI" id="CHEBI:30616"/>
    </ligand>
</feature>
<dbReference type="AlphaFoldDB" id="A0A385TRB4"/>
<dbReference type="EMBL" id="CP032412">
    <property type="protein sequence ID" value="AYB46266.1"/>
    <property type="molecule type" value="Genomic_DNA"/>
</dbReference>
<evidence type="ECO:0000313" key="12">
    <source>
        <dbReference type="EMBL" id="AYB46266.1"/>
    </source>
</evidence>
<dbReference type="GO" id="GO:0005524">
    <property type="term" value="F:ATP binding"/>
    <property type="evidence" value="ECO:0007669"/>
    <property type="project" value="UniProtKB-UniRule"/>
</dbReference>
<dbReference type="InterPro" id="IPR027417">
    <property type="entry name" value="P-loop_NTPase"/>
</dbReference>
<evidence type="ECO:0000256" key="6">
    <source>
        <dbReference type="ARBA" id="ARBA00034617"/>
    </source>
</evidence>
<dbReference type="Gene3D" id="3.40.50.300">
    <property type="entry name" value="P-loop containing nucleotide triphosphate hydrolases"/>
    <property type="match status" value="3"/>
</dbReference>
<dbReference type="Proteomes" id="UP000266552">
    <property type="component" value="Chromosome"/>
</dbReference>
<dbReference type="GO" id="GO:0003677">
    <property type="term" value="F:DNA binding"/>
    <property type="evidence" value="ECO:0007669"/>
    <property type="project" value="InterPro"/>
</dbReference>
<dbReference type="GO" id="GO:0005829">
    <property type="term" value="C:cytosol"/>
    <property type="evidence" value="ECO:0007669"/>
    <property type="project" value="TreeGrafter"/>
</dbReference>
<dbReference type="Gene3D" id="1.10.486.10">
    <property type="entry name" value="PCRA, domain 4"/>
    <property type="match status" value="1"/>
</dbReference>
<keyword evidence="2 9" id="KW-0378">Hydrolase</keyword>
<dbReference type="PANTHER" id="PTHR11070:SF67">
    <property type="entry name" value="DNA 3'-5' HELICASE"/>
    <property type="match status" value="1"/>
</dbReference>
<evidence type="ECO:0000256" key="9">
    <source>
        <dbReference type="PROSITE-ProRule" id="PRU00560"/>
    </source>
</evidence>
<dbReference type="GO" id="GO:0043138">
    <property type="term" value="F:3'-5' DNA helicase activity"/>
    <property type="evidence" value="ECO:0007669"/>
    <property type="project" value="UniProtKB-EC"/>
</dbReference>
<evidence type="ECO:0000256" key="4">
    <source>
        <dbReference type="ARBA" id="ARBA00022840"/>
    </source>
</evidence>
<dbReference type="SUPFAM" id="SSF52540">
    <property type="entry name" value="P-loop containing nucleoside triphosphate hydrolases"/>
    <property type="match status" value="1"/>
</dbReference>
<dbReference type="CDD" id="cd17932">
    <property type="entry name" value="DEXQc_UvrD"/>
    <property type="match status" value="1"/>
</dbReference>
<evidence type="ECO:0000256" key="5">
    <source>
        <dbReference type="ARBA" id="ARBA00023235"/>
    </source>
</evidence>
<keyword evidence="5" id="KW-0413">Isomerase</keyword>
<dbReference type="PROSITE" id="PS51217">
    <property type="entry name" value="UVRD_HELICASE_CTER"/>
    <property type="match status" value="1"/>
</dbReference>
<dbReference type="PANTHER" id="PTHR11070">
    <property type="entry name" value="UVRD / RECB / PCRA DNA HELICASE FAMILY MEMBER"/>
    <property type="match status" value="1"/>
</dbReference>
<evidence type="ECO:0000256" key="8">
    <source>
        <dbReference type="ARBA" id="ARBA00048988"/>
    </source>
</evidence>
<accession>A0A385TRB4</accession>
<keyword evidence="1 9" id="KW-0547">Nucleotide-binding</keyword>
<dbReference type="RefSeq" id="WP_119849885.1">
    <property type="nucleotide sequence ID" value="NZ_CP032412.1"/>
</dbReference>
<feature type="domain" description="UvrD-like helicase ATP-binding" evidence="10">
    <location>
        <begin position="9"/>
        <end position="336"/>
    </location>
</feature>
<evidence type="ECO:0000256" key="3">
    <source>
        <dbReference type="ARBA" id="ARBA00022806"/>
    </source>
</evidence>
<dbReference type="EC" id="5.6.2.4" evidence="7"/>